<name>A0A1G8F6H8_9FLAO</name>
<dbReference type="RefSeq" id="WP_089854710.1">
    <property type="nucleotide sequence ID" value="NZ_FNDW01000002.1"/>
</dbReference>
<protein>
    <submittedName>
        <fullName evidence="1">Uncharacterized protein</fullName>
    </submittedName>
</protein>
<dbReference type="EMBL" id="FNDW01000002">
    <property type="protein sequence ID" value="SDH77783.1"/>
    <property type="molecule type" value="Genomic_DNA"/>
</dbReference>
<dbReference type="STRING" id="311334.SAMN05421846_10220"/>
<gene>
    <name evidence="1" type="ORF">SAMN05421846_10220</name>
</gene>
<proteinExistence type="predicted"/>
<accession>A0A1G8F6H8</accession>
<organism evidence="1 2">
    <name type="scientific">Chryseobacterium taeanense</name>
    <dbReference type="NCBI Taxonomy" id="311334"/>
    <lineage>
        <taxon>Bacteria</taxon>
        <taxon>Pseudomonadati</taxon>
        <taxon>Bacteroidota</taxon>
        <taxon>Flavobacteriia</taxon>
        <taxon>Flavobacteriales</taxon>
        <taxon>Weeksellaceae</taxon>
        <taxon>Chryseobacterium group</taxon>
        <taxon>Chryseobacterium</taxon>
    </lineage>
</organism>
<evidence type="ECO:0000313" key="2">
    <source>
        <dbReference type="Proteomes" id="UP000198869"/>
    </source>
</evidence>
<evidence type="ECO:0000313" key="1">
    <source>
        <dbReference type="EMBL" id="SDH77783.1"/>
    </source>
</evidence>
<dbReference type="AlphaFoldDB" id="A0A1G8F6H8"/>
<dbReference type="Proteomes" id="UP000198869">
    <property type="component" value="Unassembled WGS sequence"/>
</dbReference>
<sequence>MGFFDFFKTKQKKENELKESDDAISQSKKIIENSILDDGYHKPSNWTSNYIYGFINGNPMQKISNHNDLIEIIRNTIGDGKGYIAIDSIFHPYNLINHKGATAWDLAWFWLYAQDQGKIISEIAKNETATIVQSENLNLFENFRIWPNDNLNPHKNKQYDKFVPFVLPYLTYSIDDDKDEKHWVKMINTELQLQGHAHTYIENFNRVLSNNTEGHIMTLGFGEFNRENLDELINKFTDFYDQNMSGR</sequence>
<dbReference type="OrthoDB" id="1233889at2"/>
<reference evidence="2" key="1">
    <citation type="submission" date="2016-10" db="EMBL/GenBank/DDBJ databases">
        <authorList>
            <person name="Varghese N."/>
            <person name="Submissions S."/>
        </authorList>
    </citation>
    <scope>NUCLEOTIDE SEQUENCE [LARGE SCALE GENOMIC DNA]</scope>
    <source>
        <strain evidence="2">DSM 17071</strain>
    </source>
</reference>
<keyword evidence="2" id="KW-1185">Reference proteome</keyword>